<dbReference type="PROSITE" id="PS51257">
    <property type="entry name" value="PROKAR_LIPOPROTEIN"/>
    <property type="match status" value="1"/>
</dbReference>
<evidence type="ECO:0000313" key="4">
    <source>
        <dbReference type="Proteomes" id="UP000198851"/>
    </source>
</evidence>
<dbReference type="RefSeq" id="WP_093326083.1">
    <property type="nucleotide sequence ID" value="NZ_FOSZ01000013.1"/>
</dbReference>
<dbReference type="EMBL" id="FOSZ01000013">
    <property type="protein sequence ID" value="SFL41238.1"/>
    <property type="molecule type" value="Genomic_DNA"/>
</dbReference>
<keyword evidence="4" id="KW-1185">Reference proteome</keyword>
<evidence type="ECO:0000259" key="2">
    <source>
        <dbReference type="PROSITE" id="PS51724"/>
    </source>
</evidence>
<reference evidence="4" key="1">
    <citation type="submission" date="2016-10" db="EMBL/GenBank/DDBJ databases">
        <authorList>
            <person name="Varghese N."/>
            <person name="Submissions S."/>
        </authorList>
    </citation>
    <scope>NUCLEOTIDE SEQUENCE [LARGE SCALE GENOMIC DNA]</scope>
    <source>
        <strain evidence="4">DSM 28453</strain>
    </source>
</reference>
<dbReference type="Pfam" id="PF05036">
    <property type="entry name" value="SPOR"/>
    <property type="match status" value="1"/>
</dbReference>
<protein>
    <submittedName>
        <fullName evidence="3">Sporulation related domain-containing protein</fullName>
    </submittedName>
</protein>
<proteinExistence type="predicted"/>
<feature type="chain" id="PRO_5011464661" evidence="1">
    <location>
        <begin position="32"/>
        <end position="296"/>
    </location>
</feature>
<organism evidence="3 4">
    <name type="scientific">Shimia haliotis</name>
    <dbReference type="NCBI Taxonomy" id="1280847"/>
    <lineage>
        <taxon>Bacteria</taxon>
        <taxon>Pseudomonadati</taxon>
        <taxon>Pseudomonadota</taxon>
        <taxon>Alphaproteobacteria</taxon>
        <taxon>Rhodobacterales</taxon>
        <taxon>Roseobacteraceae</taxon>
    </lineage>
</organism>
<evidence type="ECO:0000313" key="3">
    <source>
        <dbReference type="EMBL" id="SFL41238.1"/>
    </source>
</evidence>
<dbReference type="PANTHER" id="PTHR34183">
    <property type="entry name" value="ENDOLYTIC PEPTIDOGLYCAN TRANSGLYCOSYLASE RLPA"/>
    <property type="match status" value="1"/>
</dbReference>
<dbReference type="Gene3D" id="3.30.70.1070">
    <property type="entry name" value="Sporulation related repeat"/>
    <property type="match status" value="1"/>
</dbReference>
<feature type="signal peptide" evidence="1">
    <location>
        <begin position="1"/>
        <end position="31"/>
    </location>
</feature>
<dbReference type="GO" id="GO:0042834">
    <property type="term" value="F:peptidoglycan binding"/>
    <property type="evidence" value="ECO:0007669"/>
    <property type="project" value="InterPro"/>
</dbReference>
<dbReference type="InterPro" id="IPR036680">
    <property type="entry name" value="SPOR-like_sf"/>
</dbReference>
<keyword evidence="1" id="KW-0732">Signal</keyword>
<accession>A0A1I4HG06</accession>
<dbReference type="GO" id="GO:0009279">
    <property type="term" value="C:cell outer membrane"/>
    <property type="evidence" value="ECO:0007669"/>
    <property type="project" value="TreeGrafter"/>
</dbReference>
<dbReference type="OrthoDB" id="9766672at2"/>
<dbReference type="AlphaFoldDB" id="A0A1I4HG06"/>
<gene>
    <name evidence="3" type="ORF">SAMN04488036_11329</name>
</gene>
<dbReference type="Proteomes" id="UP000198851">
    <property type="component" value="Unassembled WGS sequence"/>
</dbReference>
<name>A0A1I4HG06_9RHOB</name>
<feature type="domain" description="SPOR" evidence="2">
    <location>
        <begin position="217"/>
        <end position="296"/>
    </location>
</feature>
<dbReference type="PANTHER" id="PTHR34183:SF1">
    <property type="entry name" value="ENDOLYTIC PEPTIDOGLYCAN TRANSGLYCOSYLASE RLPA"/>
    <property type="match status" value="1"/>
</dbReference>
<dbReference type="SUPFAM" id="SSF110997">
    <property type="entry name" value="Sporulation related repeat"/>
    <property type="match status" value="1"/>
</dbReference>
<dbReference type="InterPro" id="IPR007730">
    <property type="entry name" value="SPOR-like_dom"/>
</dbReference>
<sequence>MAHHKQKTNARSALTSGTAALALALTLTACAEGEGISFGNGTSTDTAASAANTNSTTKLVERDVEAPEVFSVSEAGLWDGRPSLGGVWAAHPDVGDPERVIIRNQSNGKFVIGALFRREREIPGPRIQISSDAAEALGMLAGQPVELNVTALRREEVAPDPDPSDADAVADVAEVEEAPLEPIAAATAAIAAAEASDTPAPAAPPAAQSEVAPTPATSSLAKPYVQIGIFSVEANAKNAAKQMETAGLSPLIKKTTSGSKTFWRVIVGPATSKSGLKSMTKKVHGTGFTDAYAVTN</sequence>
<evidence type="ECO:0000256" key="1">
    <source>
        <dbReference type="SAM" id="SignalP"/>
    </source>
</evidence>
<dbReference type="PROSITE" id="PS51724">
    <property type="entry name" value="SPOR"/>
    <property type="match status" value="1"/>
</dbReference>
<dbReference type="STRING" id="1280847.SAMN04488036_11329"/>